<dbReference type="InterPro" id="IPR001309">
    <property type="entry name" value="Pept_C14_p20"/>
</dbReference>
<keyword evidence="1" id="KW-0812">Transmembrane</keyword>
<gene>
    <name evidence="3" type="ORF">D0544_13495</name>
</gene>
<evidence type="ECO:0000259" key="2">
    <source>
        <dbReference type="PROSITE" id="PS50208"/>
    </source>
</evidence>
<reference evidence="3 4" key="2">
    <citation type="submission" date="2018-12" db="EMBL/GenBank/DDBJ databases">
        <title>Simiduia agarivorans gen. nov., sp. nov., a marine, agarolytic bacterium isolated from shallow coastal water from Keelung, Taiwan.</title>
        <authorList>
            <person name="Shieh W.Y."/>
        </authorList>
    </citation>
    <scope>NUCLEOTIDE SEQUENCE [LARGE SCALE GENOMIC DNA]</scope>
    <source>
        <strain evidence="3 4">GTF-13</strain>
    </source>
</reference>
<evidence type="ECO:0000256" key="1">
    <source>
        <dbReference type="SAM" id="Phobius"/>
    </source>
</evidence>
<feature type="transmembrane region" description="Helical" evidence="1">
    <location>
        <begin position="155"/>
        <end position="174"/>
    </location>
</feature>
<sequence>MGGLWANLKTGGRLLFLRPLQAAQLAVSFDQLLALVLIDLGLQITGDWLQAPATAQFNPWSLLYSCAGWTLVGLAAWLVSRFLRRRELLLPLLVGLYSLLPLLHLIQWLGVAVESASLAIEGLAPALAALVLLGLAVGLQRLLRWKGVAPLRASFSALLLLLLWLPLTATYAPYAGFWLAPYEVGEEAIVPATAPYAPLDAETLLMAQHQQLTKALNGLEPQRPGVTDLYFMAYAPFASETVFLSEVQIIRRLLEQRFDAQGRALTLVNHSDTFLQQPLATAANLRLALQGLGQLMDPEEDVLVLYLTSHGSPDHRLAAEFGELPLTELTPGYLARLLEQTGIRWQVVLVSACYGGGYLPYLEGESRFVAAAAAADRTSFGCGNDHDMTYFGNALFREQLSQEFSLIKAMRQAQRSILERERQESLPPSLPEFRVGEAMAIKWQQLSERLAGVACSRTDKPLVEADDPQRAQEYCKRAAAASP</sequence>
<evidence type="ECO:0000313" key="4">
    <source>
        <dbReference type="Proteomes" id="UP000280792"/>
    </source>
</evidence>
<feature type="transmembrane region" description="Helical" evidence="1">
    <location>
        <begin position="122"/>
        <end position="143"/>
    </location>
</feature>
<keyword evidence="4" id="KW-1185">Reference proteome</keyword>
<dbReference type="Gene3D" id="3.40.50.1460">
    <property type="match status" value="1"/>
</dbReference>
<organism evidence="3 4">
    <name type="scientific">Aestuariirhabdus litorea</name>
    <dbReference type="NCBI Taxonomy" id="2528527"/>
    <lineage>
        <taxon>Bacteria</taxon>
        <taxon>Pseudomonadati</taxon>
        <taxon>Pseudomonadota</taxon>
        <taxon>Gammaproteobacteria</taxon>
        <taxon>Oceanospirillales</taxon>
        <taxon>Aestuariirhabdaceae</taxon>
        <taxon>Aestuariirhabdus</taxon>
    </lineage>
</organism>
<feature type="transmembrane region" description="Helical" evidence="1">
    <location>
        <begin position="62"/>
        <end position="79"/>
    </location>
</feature>
<feature type="transmembrane region" description="Helical" evidence="1">
    <location>
        <begin position="88"/>
        <end position="110"/>
    </location>
</feature>
<keyword evidence="1" id="KW-0472">Membrane</keyword>
<dbReference type="RefSeq" id="WP_243647367.1">
    <property type="nucleotide sequence ID" value="NZ_QWEZ01000002.1"/>
</dbReference>
<proteinExistence type="predicted"/>
<feature type="domain" description="Caspase family p20" evidence="2">
    <location>
        <begin position="281"/>
        <end position="355"/>
    </location>
</feature>
<protein>
    <recommendedName>
        <fullName evidence="2">Caspase family p20 domain-containing protein</fullName>
    </recommendedName>
</protein>
<dbReference type="PROSITE" id="PS50208">
    <property type="entry name" value="CASPASE_P20"/>
    <property type="match status" value="1"/>
</dbReference>
<dbReference type="GO" id="GO:0006508">
    <property type="term" value="P:proteolysis"/>
    <property type="evidence" value="ECO:0007669"/>
    <property type="project" value="InterPro"/>
</dbReference>
<comment type="caution">
    <text evidence="3">The sequence shown here is derived from an EMBL/GenBank/DDBJ whole genome shotgun (WGS) entry which is preliminary data.</text>
</comment>
<accession>A0A3P3VLV1</accession>
<dbReference type="GO" id="GO:0004197">
    <property type="term" value="F:cysteine-type endopeptidase activity"/>
    <property type="evidence" value="ECO:0007669"/>
    <property type="project" value="InterPro"/>
</dbReference>
<evidence type="ECO:0000313" key="3">
    <source>
        <dbReference type="EMBL" id="RRJ82858.1"/>
    </source>
</evidence>
<reference evidence="3 4" key="1">
    <citation type="submission" date="2018-08" db="EMBL/GenBank/DDBJ databases">
        <authorList>
            <person name="Khan S.A."/>
        </authorList>
    </citation>
    <scope>NUCLEOTIDE SEQUENCE [LARGE SCALE GENOMIC DNA]</scope>
    <source>
        <strain evidence="3 4">GTF-13</strain>
    </source>
</reference>
<name>A0A3P3VLV1_9GAMM</name>
<dbReference type="AlphaFoldDB" id="A0A3P3VLV1"/>
<keyword evidence="1" id="KW-1133">Transmembrane helix</keyword>
<dbReference type="Pfam" id="PF01650">
    <property type="entry name" value="Peptidase_C13"/>
    <property type="match status" value="1"/>
</dbReference>
<dbReference type="InterPro" id="IPR001096">
    <property type="entry name" value="Peptidase_C13"/>
</dbReference>
<dbReference type="Proteomes" id="UP000280792">
    <property type="component" value="Unassembled WGS sequence"/>
</dbReference>
<dbReference type="EMBL" id="QWEZ01000002">
    <property type="protein sequence ID" value="RRJ82858.1"/>
    <property type="molecule type" value="Genomic_DNA"/>
</dbReference>